<evidence type="ECO:0000256" key="6">
    <source>
        <dbReference type="ARBA" id="ARBA00023065"/>
    </source>
</evidence>
<evidence type="ECO:0000256" key="3">
    <source>
        <dbReference type="ARBA" id="ARBA00022475"/>
    </source>
</evidence>
<keyword evidence="4 8" id="KW-0812">Transmembrane</keyword>
<keyword evidence="5 8" id="KW-1133">Transmembrane helix</keyword>
<gene>
    <name evidence="9" type="ORF">RO3G_01165</name>
</gene>
<feature type="transmembrane region" description="Helical" evidence="8">
    <location>
        <begin position="20"/>
        <end position="39"/>
    </location>
</feature>
<dbReference type="AlphaFoldDB" id="I1BJT1"/>
<protein>
    <submittedName>
        <fullName evidence="9">Uncharacterized protein</fullName>
    </submittedName>
</protein>
<evidence type="ECO:0000256" key="7">
    <source>
        <dbReference type="ARBA" id="ARBA00023136"/>
    </source>
</evidence>
<evidence type="ECO:0000256" key="8">
    <source>
        <dbReference type="SAM" id="Phobius"/>
    </source>
</evidence>
<comment type="subcellular location">
    <subcellularLocation>
        <location evidence="1">Cell membrane</location>
        <topology evidence="1">Multi-pass membrane protein</topology>
    </subcellularLocation>
</comment>
<dbReference type="OMA" id="KMRCVKL"/>
<dbReference type="EMBL" id="CH476732">
    <property type="protein sequence ID" value="EIE76461.1"/>
    <property type="molecule type" value="Genomic_DNA"/>
</dbReference>
<evidence type="ECO:0000256" key="5">
    <source>
        <dbReference type="ARBA" id="ARBA00022989"/>
    </source>
</evidence>
<name>I1BJT1_RHIO9</name>
<dbReference type="PANTHER" id="PTHR33281:SF19">
    <property type="entry name" value="VOLTAGE-DEPENDENT ANION CHANNEL-FORMING PROTEIN YNEE"/>
    <property type="match status" value="1"/>
</dbReference>
<dbReference type="OrthoDB" id="1368at2759"/>
<dbReference type="VEuPathDB" id="FungiDB:RO3G_01165"/>
<dbReference type="RefSeq" id="XP_067511857.1">
    <property type="nucleotide sequence ID" value="XM_067655756.1"/>
</dbReference>
<reference evidence="9 10" key="1">
    <citation type="journal article" date="2009" name="PLoS Genet.">
        <title>Genomic analysis of the basal lineage fungus Rhizopus oryzae reveals a whole-genome duplication.</title>
        <authorList>
            <person name="Ma L.-J."/>
            <person name="Ibrahim A.S."/>
            <person name="Skory C."/>
            <person name="Grabherr M.G."/>
            <person name="Burger G."/>
            <person name="Butler M."/>
            <person name="Elias M."/>
            <person name="Idnurm A."/>
            <person name="Lang B.F."/>
            <person name="Sone T."/>
            <person name="Abe A."/>
            <person name="Calvo S.E."/>
            <person name="Corrochano L.M."/>
            <person name="Engels R."/>
            <person name="Fu J."/>
            <person name="Hansberg W."/>
            <person name="Kim J.-M."/>
            <person name="Kodira C.D."/>
            <person name="Koehrsen M.J."/>
            <person name="Liu B."/>
            <person name="Miranda-Saavedra D."/>
            <person name="O'Leary S."/>
            <person name="Ortiz-Castellanos L."/>
            <person name="Poulter R."/>
            <person name="Rodriguez-Romero J."/>
            <person name="Ruiz-Herrera J."/>
            <person name="Shen Y.-Q."/>
            <person name="Zeng Q."/>
            <person name="Galagan J."/>
            <person name="Birren B.W."/>
            <person name="Cuomo C.A."/>
            <person name="Wickes B.L."/>
        </authorList>
    </citation>
    <scope>NUCLEOTIDE SEQUENCE [LARGE SCALE GENOMIC DNA]</scope>
    <source>
        <strain evidence="10">RA 99-880 / ATCC MYA-4621 / FGSC 9543 / NRRL 43880</strain>
    </source>
</reference>
<accession>I1BJT1</accession>
<dbReference type="GO" id="GO:0005886">
    <property type="term" value="C:plasma membrane"/>
    <property type="evidence" value="ECO:0007669"/>
    <property type="project" value="UniProtKB-SubCell"/>
</dbReference>
<dbReference type="GO" id="GO:0005254">
    <property type="term" value="F:chloride channel activity"/>
    <property type="evidence" value="ECO:0007669"/>
    <property type="project" value="InterPro"/>
</dbReference>
<keyword evidence="7 8" id="KW-0472">Membrane</keyword>
<sequence>MTAISCLVCLFNLNFNVKFTVPLSVLNTVSVALGLLLAFRVNTAYDRYWEGRKLIQAIISIIRSFARQIWTHAPEETENDCLQKKYCIKLVLAFFIATIHHLRQEKGAHHKDLRELLPPGWIPSCVKKSEGDALSTKSSLNLPLNLEGEPSNCRARRASDGSLDAYEENSEALRYTEEVHSHLPQDVLQEPDDNPITVAAEDVCMEADNPTDINNISRSLVFQEFQITNIDKLTVEELEKFVRDLERRVRVQDEEARLERQPLLHQTKNQVDLPVYSHVSHNKRKALYREALKLVKKYEDQKRQPKTRPTDHCKFTCSEDLPYLGDSEISLPIEILFHVTFYIKKLKAQEKNKAALLSSATSSTDALVNSLTALERIAQTPIPKAYNIHLKQAVTLYIFFLPLALVESLGWLVTPVVALASFTLFGILAIGEEIENPFGYDDNDLPLLDYYAGLKKDVDYILRRIPQRDTLFHGI</sequence>
<evidence type="ECO:0000313" key="10">
    <source>
        <dbReference type="Proteomes" id="UP000009138"/>
    </source>
</evidence>
<evidence type="ECO:0000256" key="4">
    <source>
        <dbReference type="ARBA" id="ARBA00022692"/>
    </source>
</evidence>
<dbReference type="PANTHER" id="PTHR33281">
    <property type="entry name" value="UPF0187 PROTEIN YNEE"/>
    <property type="match status" value="1"/>
</dbReference>
<dbReference type="Proteomes" id="UP000009138">
    <property type="component" value="Unassembled WGS sequence"/>
</dbReference>
<dbReference type="InterPro" id="IPR044669">
    <property type="entry name" value="YneE/VCCN1/2-like"/>
</dbReference>
<dbReference type="Pfam" id="PF25539">
    <property type="entry name" value="Bestrophin_2"/>
    <property type="match status" value="2"/>
</dbReference>
<dbReference type="STRING" id="246409.I1BJT1"/>
<evidence type="ECO:0000256" key="2">
    <source>
        <dbReference type="ARBA" id="ARBA00022448"/>
    </source>
</evidence>
<evidence type="ECO:0000256" key="1">
    <source>
        <dbReference type="ARBA" id="ARBA00004651"/>
    </source>
</evidence>
<dbReference type="eggNOG" id="ENOG502RYJ2">
    <property type="taxonomic scope" value="Eukaryota"/>
</dbReference>
<keyword evidence="2" id="KW-0813">Transport</keyword>
<dbReference type="GeneID" id="93608137"/>
<keyword evidence="6" id="KW-0406">Ion transport</keyword>
<evidence type="ECO:0000313" key="9">
    <source>
        <dbReference type="EMBL" id="EIE76461.1"/>
    </source>
</evidence>
<proteinExistence type="predicted"/>
<dbReference type="InParanoid" id="I1BJT1"/>
<organism evidence="9 10">
    <name type="scientific">Rhizopus delemar (strain RA 99-880 / ATCC MYA-4621 / FGSC 9543 / NRRL 43880)</name>
    <name type="common">Mucormycosis agent</name>
    <name type="synonym">Rhizopus arrhizus var. delemar</name>
    <dbReference type="NCBI Taxonomy" id="246409"/>
    <lineage>
        <taxon>Eukaryota</taxon>
        <taxon>Fungi</taxon>
        <taxon>Fungi incertae sedis</taxon>
        <taxon>Mucoromycota</taxon>
        <taxon>Mucoromycotina</taxon>
        <taxon>Mucoromycetes</taxon>
        <taxon>Mucorales</taxon>
        <taxon>Mucorineae</taxon>
        <taxon>Rhizopodaceae</taxon>
        <taxon>Rhizopus</taxon>
    </lineage>
</organism>
<keyword evidence="3" id="KW-1003">Cell membrane</keyword>
<keyword evidence="10" id="KW-1185">Reference proteome</keyword>